<feature type="compositionally biased region" description="Polar residues" evidence="5">
    <location>
        <begin position="104"/>
        <end position="115"/>
    </location>
</feature>
<evidence type="ECO:0000313" key="8">
    <source>
        <dbReference type="Proteomes" id="UP001295684"/>
    </source>
</evidence>
<dbReference type="GO" id="GO:0051301">
    <property type="term" value="P:cell division"/>
    <property type="evidence" value="ECO:0007669"/>
    <property type="project" value="UniProtKB-KW"/>
</dbReference>
<feature type="compositionally biased region" description="Basic residues" evidence="5">
    <location>
        <begin position="40"/>
        <end position="51"/>
    </location>
</feature>
<dbReference type="Proteomes" id="UP001295684">
    <property type="component" value="Unassembled WGS sequence"/>
</dbReference>
<evidence type="ECO:0000313" key="7">
    <source>
        <dbReference type="EMBL" id="CAI2370813.1"/>
    </source>
</evidence>
<evidence type="ECO:0000256" key="5">
    <source>
        <dbReference type="SAM" id="MobiDB-lite"/>
    </source>
</evidence>
<feature type="compositionally biased region" description="Basic and acidic residues" evidence="5">
    <location>
        <begin position="52"/>
        <end position="72"/>
    </location>
</feature>
<comment type="caution">
    <text evidence="7">The sequence shown here is derived from an EMBL/GenBank/DDBJ whole genome shotgun (WGS) entry which is preliminary data.</text>
</comment>
<dbReference type="PANTHER" id="PTHR10177">
    <property type="entry name" value="CYCLINS"/>
    <property type="match status" value="1"/>
</dbReference>
<name>A0AAD1XFV0_EUPCR</name>
<dbReference type="InterPro" id="IPR039361">
    <property type="entry name" value="Cyclin"/>
</dbReference>
<dbReference type="InterPro" id="IPR013763">
    <property type="entry name" value="Cyclin-like_dom"/>
</dbReference>
<proteinExistence type="inferred from homology"/>
<feature type="region of interest" description="Disordered" evidence="5">
    <location>
        <begin position="154"/>
        <end position="184"/>
    </location>
</feature>
<dbReference type="Pfam" id="PF00134">
    <property type="entry name" value="Cyclin_N"/>
    <property type="match status" value="1"/>
</dbReference>
<evidence type="ECO:0000259" key="6">
    <source>
        <dbReference type="SMART" id="SM00385"/>
    </source>
</evidence>
<comment type="similarity">
    <text evidence="4">Belongs to the cyclin family.</text>
</comment>
<keyword evidence="8" id="KW-1185">Reference proteome</keyword>
<accession>A0AAD1XFV0</accession>
<evidence type="ECO:0000256" key="1">
    <source>
        <dbReference type="ARBA" id="ARBA00022618"/>
    </source>
</evidence>
<evidence type="ECO:0000256" key="3">
    <source>
        <dbReference type="ARBA" id="ARBA00023306"/>
    </source>
</evidence>
<dbReference type="InterPro" id="IPR048258">
    <property type="entry name" value="Cyclins_cyclin-box"/>
</dbReference>
<dbReference type="Gene3D" id="1.10.472.10">
    <property type="entry name" value="Cyclin-like"/>
    <property type="match status" value="1"/>
</dbReference>
<keyword evidence="2 4" id="KW-0195">Cyclin</keyword>
<dbReference type="FunFam" id="1.10.472.10:FF:000001">
    <property type="entry name" value="G2/mitotic-specific cyclin"/>
    <property type="match status" value="1"/>
</dbReference>
<gene>
    <name evidence="7" type="ORF">ECRASSUSDP1_LOCUS12132</name>
</gene>
<organism evidence="7 8">
    <name type="scientific">Euplotes crassus</name>
    <dbReference type="NCBI Taxonomy" id="5936"/>
    <lineage>
        <taxon>Eukaryota</taxon>
        <taxon>Sar</taxon>
        <taxon>Alveolata</taxon>
        <taxon>Ciliophora</taxon>
        <taxon>Intramacronucleata</taxon>
        <taxon>Spirotrichea</taxon>
        <taxon>Hypotrichia</taxon>
        <taxon>Euplotida</taxon>
        <taxon>Euplotidae</taxon>
        <taxon>Moneuplotes</taxon>
    </lineage>
</organism>
<feature type="region of interest" description="Disordered" evidence="5">
    <location>
        <begin position="88"/>
        <end position="115"/>
    </location>
</feature>
<sequence>MNTVSSCNKKKSNSQTKCKDKHDSSHDPSEVNNPEDKAQTKTKQKKRAKKAQSKEQGRKISEKKKFSEISRESLDEIYESTVAKVNMCLQSEKENKTRRKRNTQNDSENFNTQNIPHQISLSEANDQNGNISAIKSNGNYNPSKACNGLNLAQESQPNQEDVSDRQKKALATHKRRKFEEEKENPDKAVLTSWPLRSGELVCEEELSIDEGNSHNHHGNDAYVTKSVRGEPSKRIPITSRRVIDHDLIRYCMQKEGIYAASPEILEDNQQPMINWKMRALLLDWMIEVSSEFNLQRETMYLAVNYLDRYIGGVLNIQRTDFQLVGTTALYLACKMEELHVPKINFFILATDNGYTKSQILNMERKMARELNWNLTPCSLESWLNIICTKWDKFIEYQDNSEEIQEINNNPRNQGNSFKFLEILECMKNYRSPTSEKLCGSTEDLYKLMRDPSFKRYKEITQILDTIILDVDSLQYSPQAISLCIIYCVLLLDLNIFTTRELINYEFQDSNLLFALTRGLTEASVIQSDLSQEEINQRIEVVKQKIVRMDKFVQLFSDFLQYEFKIQFDELIPTRDFIYPYAGGVLMKLEQSRRYSPGEFNPLPLFVTNERSMIHCVEETWGNFQAQCSFISSRVNLRNEQERRQRAGIKQRCFRRDTF</sequence>
<dbReference type="AlphaFoldDB" id="A0AAD1XFV0"/>
<feature type="compositionally biased region" description="Basic and acidic residues" evidence="5">
    <location>
        <begin position="17"/>
        <end position="39"/>
    </location>
</feature>
<dbReference type="InterPro" id="IPR036915">
    <property type="entry name" value="Cyclin-like_sf"/>
</dbReference>
<feature type="region of interest" description="Disordered" evidence="5">
    <location>
        <begin position="1"/>
        <end position="72"/>
    </location>
</feature>
<dbReference type="EMBL" id="CAMPGE010012028">
    <property type="protein sequence ID" value="CAI2370813.1"/>
    <property type="molecule type" value="Genomic_DNA"/>
</dbReference>
<protein>
    <recommendedName>
        <fullName evidence="6">Cyclin-like domain-containing protein</fullName>
    </recommendedName>
</protein>
<keyword evidence="1" id="KW-0132">Cell division</keyword>
<evidence type="ECO:0000256" key="2">
    <source>
        <dbReference type="ARBA" id="ARBA00023127"/>
    </source>
</evidence>
<dbReference type="InterPro" id="IPR006671">
    <property type="entry name" value="Cyclin_N"/>
</dbReference>
<keyword evidence="3" id="KW-0131">Cell cycle</keyword>
<dbReference type="SMART" id="SM00385">
    <property type="entry name" value="CYCLIN"/>
    <property type="match status" value="1"/>
</dbReference>
<dbReference type="PROSITE" id="PS00292">
    <property type="entry name" value="CYCLINS"/>
    <property type="match status" value="1"/>
</dbReference>
<dbReference type="SUPFAM" id="SSF47954">
    <property type="entry name" value="Cyclin-like"/>
    <property type="match status" value="1"/>
</dbReference>
<evidence type="ECO:0000256" key="4">
    <source>
        <dbReference type="RuleBase" id="RU000383"/>
    </source>
</evidence>
<reference evidence="7" key="1">
    <citation type="submission" date="2023-07" db="EMBL/GenBank/DDBJ databases">
        <authorList>
            <consortium name="AG Swart"/>
            <person name="Singh M."/>
            <person name="Singh A."/>
            <person name="Seah K."/>
            <person name="Emmerich C."/>
        </authorList>
    </citation>
    <scope>NUCLEOTIDE SEQUENCE</scope>
    <source>
        <strain evidence="7">DP1</strain>
    </source>
</reference>
<feature type="domain" description="Cyclin-like" evidence="6">
    <location>
        <begin position="283"/>
        <end position="368"/>
    </location>
</feature>